<sequence>MDQLMNDVKIGKEDIDTLINTMMTDYPTEEMQDGSSHVMWIRRETAKLMRSQIELANKEAKLDNREKAIVARERALR</sequence>
<proteinExistence type="predicted"/>
<protein>
    <submittedName>
        <fullName evidence="2">Uncharacterized protein</fullName>
    </submittedName>
</protein>
<evidence type="ECO:0000313" key="2">
    <source>
        <dbReference type="EMBL" id="QHU33476.1"/>
    </source>
</evidence>
<feature type="coiled-coil region" evidence="1">
    <location>
        <begin position="41"/>
        <end position="68"/>
    </location>
</feature>
<keyword evidence="1" id="KW-0175">Coiled coil</keyword>
<accession>A0A6C0LRH6</accession>
<evidence type="ECO:0000256" key="1">
    <source>
        <dbReference type="SAM" id="Coils"/>
    </source>
</evidence>
<organism evidence="2">
    <name type="scientific">viral metagenome</name>
    <dbReference type="NCBI Taxonomy" id="1070528"/>
    <lineage>
        <taxon>unclassified sequences</taxon>
        <taxon>metagenomes</taxon>
        <taxon>organismal metagenomes</taxon>
    </lineage>
</organism>
<dbReference type="AlphaFoldDB" id="A0A6C0LRH6"/>
<dbReference type="EMBL" id="MN740557">
    <property type="protein sequence ID" value="QHU33476.1"/>
    <property type="molecule type" value="Genomic_DNA"/>
</dbReference>
<reference evidence="2" key="1">
    <citation type="journal article" date="2020" name="Nature">
        <title>Giant virus diversity and host interactions through global metagenomics.</title>
        <authorList>
            <person name="Schulz F."/>
            <person name="Roux S."/>
            <person name="Paez-Espino D."/>
            <person name="Jungbluth S."/>
            <person name="Walsh D.A."/>
            <person name="Denef V.J."/>
            <person name="McMahon K.D."/>
            <person name="Konstantinidis K.T."/>
            <person name="Eloe-Fadrosh E.A."/>
            <person name="Kyrpides N.C."/>
            <person name="Woyke T."/>
        </authorList>
    </citation>
    <scope>NUCLEOTIDE SEQUENCE</scope>
    <source>
        <strain evidence="2">GVMAG-S-1016704-121</strain>
    </source>
</reference>
<name>A0A6C0LRH6_9ZZZZ</name>